<sequence>MEARNSLPEIQGSSHFFKIILPSTLEAKMLIIKSSMVSLKNWGFL</sequence>
<protein>
    <submittedName>
        <fullName evidence="1">Uncharacterized protein</fullName>
    </submittedName>
</protein>
<dbReference type="Proteomes" id="UP001163603">
    <property type="component" value="Chromosome 14"/>
</dbReference>
<evidence type="ECO:0000313" key="1">
    <source>
        <dbReference type="EMBL" id="KAJ0010820.1"/>
    </source>
</evidence>
<gene>
    <name evidence="1" type="ORF">Pint_34181</name>
</gene>
<name>A0ACC0X6X9_9ROSI</name>
<evidence type="ECO:0000313" key="2">
    <source>
        <dbReference type="Proteomes" id="UP001163603"/>
    </source>
</evidence>
<keyword evidence="2" id="KW-1185">Reference proteome</keyword>
<reference evidence="2" key="1">
    <citation type="journal article" date="2023" name="G3 (Bethesda)">
        <title>Genome assembly and association tests identify interacting loci associated with vigor, precocity, and sex in interspecific pistachio rootstocks.</title>
        <authorList>
            <person name="Palmer W."/>
            <person name="Jacygrad E."/>
            <person name="Sagayaradj S."/>
            <person name="Cavanaugh K."/>
            <person name="Han R."/>
            <person name="Bertier L."/>
            <person name="Beede B."/>
            <person name="Kafkas S."/>
            <person name="Golino D."/>
            <person name="Preece J."/>
            <person name="Michelmore R."/>
        </authorList>
    </citation>
    <scope>NUCLEOTIDE SEQUENCE [LARGE SCALE GENOMIC DNA]</scope>
</reference>
<organism evidence="1 2">
    <name type="scientific">Pistacia integerrima</name>
    <dbReference type="NCBI Taxonomy" id="434235"/>
    <lineage>
        <taxon>Eukaryota</taxon>
        <taxon>Viridiplantae</taxon>
        <taxon>Streptophyta</taxon>
        <taxon>Embryophyta</taxon>
        <taxon>Tracheophyta</taxon>
        <taxon>Spermatophyta</taxon>
        <taxon>Magnoliopsida</taxon>
        <taxon>eudicotyledons</taxon>
        <taxon>Gunneridae</taxon>
        <taxon>Pentapetalae</taxon>
        <taxon>rosids</taxon>
        <taxon>malvids</taxon>
        <taxon>Sapindales</taxon>
        <taxon>Anacardiaceae</taxon>
        <taxon>Pistacia</taxon>
    </lineage>
</organism>
<accession>A0ACC0X6X9</accession>
<dbReference type="EMBL" id="CM047749">
    <property type="protein sequence ID" value="KAJ0010820.1"/>
    <property type="molecule type" value="Genomic_DNA"/>
</dbReference>
<comment type="caution">
    <text evidence="1">The sequence shown here is derived from an EMBL/GenBank/DDBJ whole genome shotgun (WGS) entry which is preliminary data.</text>
</comment>
<proteinExistence type="predicted"/>